<dbReference type="AlphaFoldDB" id="A0A3Q3AMU5"/>
<dbReference type="OMA" id="MFLMTYM"/>
<dbReference type="GO" id="GO:0016787">
    <property type="term" value="F:hydrolase activity"/>
    <property type="evidence" value="ECO:0007669"/>
    <property type="project" value="UniProtKB-KW"/>
</dbReference>
<dbReference type="InterPro" id="IPR027806">
    <property type="entry name" value="HARBI1_dom"/>
</dbReference>
<proteinExistence type="inferred from homology"/>
<keyword evidence="4" id="KW-0540">Nuclease</keyword>
<comment type="subcellular location">
    <subcellularLocation>
        <location evidence="2">Nucleus</location>
    </subcellularLocation>
</comment>
<keyword evidence="11" id="KW-1185">Reference proteome</keyword>
<organism evidence="10 11">
    <name type="scientific">Kryptolebias marmoratus</name>
    <name type="common">Mangrove killifish</name>
    <name type="synonym">Rivulus marmoratus</name>
    <dbReference type="NCBI Taxonomy" id="37003"/>
    <lineage>
        <taxon>Eukaryota</taxon>
        <taxon>Metazoa</taxon>
        <taxon>Chordata</taxon>
        <taxon>Craniata</taxon>
        <taxon>Vertebrata</taxon>
        <taxon>Euteleostomi</taxon>
        <taxon>Actinopterygii</taxon>
        <taxon>Neopterygii</taxon>
        <taxon>Teleostei</taxon>
        <taxon>Neoteleostei</taxon>
        <taxon>Acanthomorphata</taxon>
        <taxon>Ovalentaria</taxon>
        <taxon>Atherinomorphae</taxon>
        <taxon>Cyprinodontiformes</taxon>
        <taxon>Rivulidae</taxon>
        <taxon>Kryptolebias</taxon>
    </lineage>
</organism>
<keyword evidence="6" id="KW-0378">Hydrolase</keyword>
<evidence type="ECO:0000256" key="1">
    <source>
        <dbReference type="ARBA" id="ARBA00001968"/>
    </source>
</evidence>
<dbReference type="GO" id="GO:0004518">
    <property type="term" value="F:nuclease activity"/>
    <property type="evidence" value="ECO:0007669"/>
    <property type="project" value="UniProtKB-KW"/>
</dbReference>
<dbReference type="Proteomes" id="UP000264800">
    <property type="component" value="Unplaced"/>
</dbReference>
<evidence type="ECO:0000313" key="10">
    <source>
        <dbReference type="Ensembl" id="ENSKMAP00000018153.1"/>
    </source>
</evidence>
<evidence type="ECO:0000256" key="6">
    <source>
        <dbReference type="ARBA" id="ARBA00022801"/>
    </source>
</evidence>
<accession>A0A3Q3AMU5</accession>
<evidence type="ECO:0000313" key="11">
    <source>
        <dbReference type="Proteomes" id="UP000264800"/>
    </source>
</evidence>
<dbReference type="GeneTree" id="ENSGT00940000163250"/>
<dbReference type="OrthoDB" id="2668416at2759"/>
<sequence>MGEDEQLRSLMFLMTYLLLKRRRDLNNATVQRRSEVQRRVRHRQYFFQRQRRMLMMMIAGGIRSNVRIRTRPWTTTPRSDWWERVVMTEFQPSDWLDKFRMSRETFSYLCDKLRPHLARQDTSFRLALPVEKRVAVALWRLASNVEYRTISNLFGVGKSTVCRCVRDMCHAIVALLSSIYLRPPSEQELEDSAHLFLAYWGFPHCVAAIATLHTAIITPSSNASDYANPAGWLSVLSQVAVNARGLFWDVCASFPGGTDPADILQNSSLWVTAAEGGLSPAPTPIFMGRPLRYVLLGEACYPLQGWLMKAYPEERSRRASRSTLAEPQQLFNRQLGRALRVSEEALLRLRARWQCLSKRNDCGLDVVPTMILACCILHNMCESHGDAFKADWQVEVSEAESPQPTHKPLLSTSMDQSNAEDVRRLFCDYFQL</sequence>
<comment type="cofactor">
    <cofactor evidence="1">
        <name>a divalent metal cation</name>
        <dbReference type="ChEBI" id="CHEBI:60240"/>
    </cofactor>
</comment>
<dbReference type="InterPro" id="IPR045249">
    <property type="entry name" value="HARBI1-like"/>
</dbReference>
<comment type="similarity">
    <text evidence="3">Belongs to the HARBI1 family.</text>
</comment>
<feature type="domain" description="DDE Tnp4" evidence="8">
    <location>
        <begin position="211"/>
        <end position="379"/>
    </location>
</feature>
<evidence type="ECO:0000256" key="5">
    <source>
        <dbReference type="ARBA" id="ARBA00022723"/>
    </source>
</evidence>
<evidence type="ECO:0000256" key="3">
    <source>
        <dbReference type="ARBA" id="ARBA00006958"/>
    </source>
</evidence>
<dbReference type="Pfam" id="PF13359">
    <property type="entry name" value="DDE_Tnp_4"/>
    <property type="match status" value="1"/>
</dbReference>
<reference evidence="10" key="1">
    <citation type="submission" date="2025-08" db="UniProtKB">
        <authorList>
            <consortium name="Ensembl"/>
        </authorList>
    </citation>
    <scope>IDENTIFICATION</scope>
</reference>
<protein>
    <submittedName>
        <fullName evidence="10">Protein ALP1-like</fullName>
    </submittedName>
</protein>
<name>A0A3Q3AMU5_KRYMA</name>
<dbReference type="GeneID" id="108234251"/>
<dbReference type="Ensembl" id="ENSKMAT00000018405.1">
    <property type="protein sequence ID" value="ENSKMAP00000018153.1"/>
    <property type="gene ID" value="ENSKMAG00000013522.1"/>
</dbReference>
<dbReference type="RefSeq" id="XP_017268791.1">
    <property type="nucleotide sequence ID" value="XM_017413302.3"/>
</dbReference>
<evidence type="ECO:0000259" key="8">
    <source>
        <dbReference type="Pfam" id="PF13359"/>
    </source>
</evidence>
<feature type="domain" description="DUF8040" evidence="9">
    <location>
        <begin position="92"/>
        <end position="173"/>
    </location>
</feature>
<evidence type="ECO:0000256" key="2">
    <source>
        <dbReference type="ARBA" id="ARBA00004123"/>
    </source>
</evidence>
<reference evidence="10" key="2">
    <citation type="submission" date="2025-09" db="UniProtKB">
        <authorList>
            <consortium name="Ensembl"/>
        </authorList>
    </citation>
    <scope>IDENTIFICATION</scope>
</reference>
<evidence type="ECO:0000256" key="4">
    <source>
        <dbReference type="ARBA" id="ARBA00022722"/>
    </source>
</evidence>
<evidence type="ECO:0000259" key="9">
    <source>
        <dbReference type="Pfam" id="PF26138"/>
    </source>
</evidence>
<evidence type="ECO:0000256" key="7">
    <source>
        <dbReference type="ARBA" id="ARBA00023242"/>
    </source>
</evidence>
<dbReference type="Pfam" id="PF26138">
    <property type="entry name" value="DUF8040"/>
    <property type="match status" value="1"/>
</dbReference>
<dbReference type="InterPro" id="IPR058353">
    <property type="entry name" value="DUF8040"/>
</dbReference>
<dbReference type="GO" id="GO:0005634">
    <property type="term" value="C:nucleus"/>
    <property type="evidence" value="ECO:0007669"/>
    <property type="project" value="UniProtKB-SubCell"/>
</dbReference>
<keyword evidence="7" id="KW-0539">Nucleus</keyword>
<keyword evidence="5" id="KW-0479">Metal-binding</keyword>
<dbReference type="PANTHER" id="PTHR22930:SF236">
    <property type="entry name" value="PROTEIN ALP1-LIKE-RELATED"/>
    <property type="match status" value="1"/>
</dbReference>
<dbReference type="PANTHER" id="PTHR22930">
    <property type="match status" value="1"/>
</dbReference>
<dbReference type="KEGG" id="kmr:108234251"/>
<dbReference type="GO" id="GO:0046872">
    <property type="term" value="F:metal ion binding"/>
    <property type="evidence" value="ECO:0007669"/>
    <property type="project" value="UniProtKB-KW"/>
</dbReference>